<feature type="coiled-coil region" evidence="4">
    <location>
        <begin position="771"/>
        <end position="798"/>
    </location>
</feature>
<dbReference type="SUPFAM" id="SSF48371">
    <property type="entry name" value="ARM repeat"/>
    <property type="match status" value="1"/>
</dbReference>
<dbReference type="Pfam" id="PF04871">
    <property type="entry name" value="Uso1_p115_C"/>
    <property type="match status" value="1"/>
</dbReference>
<dbReference type="Gene3D" id="1.25.10.10">
    <property type="entry name" value="Leucine-rich Repeat Variant"/>
    <property type="match status" value="1"/>
</dbReference>
<keyword evidence="3 4" id="KW-0175">Coiled coil</keyword>
<dbReference type="PANTHER" id="PTHR10013">
    <property type="entry name" value="GENERAL VESICULAR TRANSPORT FACTOR P115"/>
    <property type="match status" value="1"/>
</dbReference>
<feature type="compositionally biased region" description="Basic and acidic residues" evidence="5">
    <location>
        <begin position="963"/>
        <end position="973"/>
    </location>
</feature>
<dbReference type="EMBL" id="JAZAVK010000206">
    <property type="protein sequence ID" value="KAK7416514.1"/>
    <property type="molecule type" value="Genomic_DNA"/>
</dbReference>
<name>A0ABR1H5X1_9HYPO</name>
<sequence length="973" mass="107531">MFSLPTAPAKQSVSETITVLSGRLSSATLLEDRRAAILGLRSFAKDFPASVASGALRSLIGSLSKDGEDVDTVKVVLETLLMLFSPNEDSPEASEEIALWLADEFTQRQENITLLLDFLETADFYSRLYSLQLLAAILSARTDRTEECVFTAPLGISRLVSVLDDQREAIRNEAITLLTYLTPTSLEIQKLVAFENAFDKLFAIIEADGSLADGGRTVEDCLILLANLLRGNTSNQSLFRESGCISRMADLLGQVLQPKSEVPDIASWAQAQKNRNVYAFLAIIRLFITPGSVGTSQNQTAIWRHGLAYHVLQLAFSPGAQVQIKAEALITSGDVIRQNAPLQESFAQLMVPSPLDVGDGNTEEPKRRTQVYVIDALLDLTLCIQDLQEFDVRFAACGCLQAYFAHHAEVRLHFLARAIEGHQSGRDESSNVFTVLLQSSTEASATDPYQYWFAAVITFHLLYDSPETKAKAMSLTEGDASNGEEVVTGIQTIAAHVVSGLRRGADTRILVGYLMLLLGWLFEDLDAVDDFLAEGSNVQSLIQAVLQPAAAGGELVQGLCAMLLGVAYEFSTKDSPIPRATLHSIFTSRLDRDQYLDRLSKLRSHPLLREFEVTPQKLGTSSSGRVADVFFDSVFVEFFKDNYSRIARAIDRDPGLEISVVTNGVQKGISRELVDSLRSQLEEKDRAIQEAQSAMASLEGQLGQEQADHRRTKESGVVDMSRIKAVNEGLQKHHGEELRKLQTQLASKEYDHRKQLAQLQTQQTAKEGEFQKQLAQARKVAEAEAERVQRRKDAEMADLRATIGRLEVDVLKASELRALETRNAAAMKDLQERSTAELMELRNRSTIELDEQRSQAQKAAMRTQTLEKELREANVATKGSQAKTKELESKLAESIKAKETAQSELEDLLMVFGDLEEKVAKYKARLAELGEAVSDGEDDNEDDEEEEEEDDDGGDKDEDEGSPPEKSRMGKVV</sequence>
<reference evidence="8 9" key="1">
    <citation type="journal article" date="2025" name="Microbiol. Resour. Announc.">
        <title>Draft genome sequences for Neonectria magnoliae and Neonectria punicea, canker pathogens of Liriodendron tulipifera and Acer saccharum in West Virginia.</title>
        <authorList>
            <person name="Petronek H.M."/>
            <person name="Kasson M.T."/>
            <person name="Metheny A.M."/>
            <person name="Stauder C.M."/>
            <person name="Lovett B."/>
            <person name="Lynch S.C."/>
            <person name="Garnas J.R."/>
            <person name="Kasson L.R."/>
            <person name="Stajich J.E."/>
        </authorList>
    </citation>
    <scope>NUCLEOTIDE SEQUENCE [LARGE SCALE GENOMIC DNA]</scope>
    <source>
        <strain evidence="8 9">NRRL 64651</strain>
    </source>
</reference>
<comment type="subcellular location">
    <subcellularLocation>
        <location evidence="1">Golgi apparatus</location>
    </subcellularLocation>
</comment>
<feature type="domain" description="Vesicle tethering protein Uso1/P115-like head" evidence="6">
    <location>
        <begin position="339"/>
        <end position="650"/>
    </location>
</feature>
<evidence type="ECO:0000259" key="6">
    <source>
        <dbReference type="Pfam" id="PF04869"/>
    </source>
</evidence>
<keyword evidence="8" id="KW-0489">Methyltransferase</keyword>
<feature type="compositionally biased region" description="Acidic residues" evidence="5">
    <location>
        <begin position="934"/>
        <end position="962"/>
    </location>
</feature>
<proteinExistence type="predicted"/>
<keyword evidence="8" id="KW-0808">Transferase</keyword>
<evidence type="ECO:0000256" key="2">
    <source>
        <dbReference type="ARBA" id="ARBA00023034"/>
    </source>
</evidence>
<feature type="region of interest" description="Disordered" evidence="5">
    <location>
        <begin position="928"/>
        <end position="973"/>
    </location>
</feature>
<dbReference type="InterPro" id="IPR006953">
    <property type="entry name" value="Vesicle_Uso1_P115_head"/>
</dbReference>
<organism evidence="8 9">
    <name type="scientific">Neonectria magnoliae</name>
    <dbReference type="NCBI Taxonomy" id="2732573"/>
    <lineage>
        <taxon>Eukaryota</taxon>
        <taxon>Fungi</taxon>
        <taxon>Dikarya</taxon>
        <taxon>Ascomycota</taxon>
        <taxon>Pezizomycotina</taxon>
        <taxon>Sordariomycetes</taxon>
        <taxon>Hypocreomycetidae</taxon>
        <taxon>Hypocreales</taxon>
        <taxon>Nectriaceae</taxon>
        <taxon>Neonectria</taxon>
    </lineage>
</organism>
<dbReference type="InterPro" id="IPR016024">
    <property type="entry name" value="ARM-type_fold"/>
</dbReference>
<evidence type="ECO:0000256" key="5">
    <source>
        <dbReference type="SAM" id="MobiDB-lite"/>
    </source>
</evidence>
<dbReference type="Pfam" id="PF04869">
    <property type="entry name" value="Uso1_p115_head"/>
    <property type="match status" value="1"/>
</dbReference>
<keyword evidence="2" id="KW-0333">Golgi apparatus</keyword>
<dbReference type="GO" id="GO:0032259">
    <property type="term" value="P:methylation"/>
    <property type="evidence" value="ECO:0007669"/>
    <property type="project" value="UniProtKB-KW"/>
</dbReference>
<dbReference type="PANTHER" id="PTHR10013:SF0">
    <property type="entry name" value="GENERAL VESICULAR TRANSPORT FACTOR P115"/>
    <property type="match status" value="1"/>
</dbReference>
<comment type="caution">
    <text evidence="8">The sequence shown here is derived from an EMBL/GenBank/DDBJ whole genome shotgun (WGS) entry which is preliminary data.</text>
</comment>
<evidence type="ECO:0000313" key="8">
    <source>
        <dbReference type="EMBL" id="KAK7416514.1"/>
    </source>
</evidence>
<evidence type="ECO:0000259" key="7">
    <source>
        <dbReference type="Pfam" id="PF04871"/>
    </source>
</evidence>
<dbReference type="InterPro" id="IPR011989">
    <property type="entry name" value="ARM-like"/>
</dbReference>
<dbReference type="EC" id="2.1.1.319" evidence="8"/>
<evidence type="ECO:0000313" key="9">
    <source>
        <dbReference type="Proteomes" id="UP001498421"/>
    </source>
</evidence>
<accession>A0ABR1H5X1</accession>
<gene>
    <name evidence="8" type="primary">USO1</name>
    <name evidence="8" type="ORF">QQZ08_011976</name>
</gene>
<dbReference type="GO" id="GO:0035242">
    <property type="term" value="F:protein-arginine omega-N asymmetric methyltransferase activity"/>
    <property type="evidence" value="ECO:0007669"/>
    <property type="project" value="UniProtKB-EC"/>
</dbReference>
<evidence type="ECO:0000256" key="1">
    <source>
        <dbReference type="ARBA" id="ARBA00004555"/>
    </source>
</evidence>
<feature type="coiled-coil region" evidence="4">
    <location>
        <begin position="674"/>
        <end position="708"/>
    </location>
</feature>
<evidence type="ECO:0000256" key="3">
    <source>
        <dbReference type="ARBA" id="ARBA00023054"/>
    </source>
</evidence>
<evidence type="ECO:0000256" key="4">
    <source>
        <dbReference type="SAM" id="Coils"/>
    </source>
</evidence>
<dbReference type="InterPro" id="IPR006955">
    <property type="entry name" value="Uso1_p115_C"/>
</dbReference>
<protein>
    <submittedName>
        <fullName evidence="8">Vesicle-mediated ER to Golgi transport protein</fullName>
        <ecNumber evidence="8">2.1.1.319</ecNumber>
    </submittedName>
</protein>
<feature type="domain" description="Uso1/p115-like vesicle tethering protein C-terminal" evidence="7">
    <location>
        <begin position="832"/>
        <end position="949"/>
    </location>
</feature>
<keyword evidence="9" id="KW-1185">Reference proteome</keyword>
<dbReference type="Proteomes" id="UP001498421">
    <property type="component" value="Unassembled WGS sequence"/>
</dbReference>
<dbReference type="InterPro" id="IPR024095">
    <property type="entry name" value="Vesicle_P115"/>
</dbReference>